<dbReference type="AlphaFoldDB" id="A0A1F6VHA9"/>
<reference evidence="8 9" key="1">
    <citation type="journal article" date="2016" name="Nat. Commun.">
        <title>Thousands of microbial genomes shed light on interconnected biogeochemical processes in an aquifer system.</title>
        <authorList>
            <person name="Anantharaman K."/>
            <person name="Brown C.T."/>
            <person name="Hug L.A."/>
            <person name="Sharon I."/>
            <person name="Castelle C.J."/>
            <person name="Probst A.J."/>
            <person name="Thomas B.C."/>
            <person name="Singh A."/>
            <person name="Wilkins M.J."/>
            <person name="Karaoz U."/>
            <person name="Brodie E.L."/>
            <person name="Williams K.H."/>
            <person name="Hubbard S.S."/>
            <person name="Banfield J.F."/>
        </authorList>
    </citation>
    <scope>NUCLEOTIDE SEQUENCE [LARGE SCALE GENOMIC DNA]</scope>
</reference>
<dbReference type="Pfam" id="PF06560">
    <property type="entry name" value="GPI"/>
    <property type="match status" value="1"/>
</dbReference>
<organism evidence="8 9">
    <name type="scientific">Candidatus Nomurabacteria bacterium RIFCSPHIGHO2_01_FULL_42_16</name>
    <dbReference type="NCBI Taxonomy" id="1801743"/>
    <lineage>
        <taxon>Bacteria</taxon>
        <taxon>Candidatus Nomuraibacteriota</taxon>
    </lineage>
</organism>
<evidence type="ECO:0000256" key="2">
    <source>
        <dbReference type="ARBA" id="ARBA00006542"/>
    </source>
</evidence>
<protein>
    <recommendedName>
        <fullName evidence="3">glucose-6-phosphate isomerase</fullName>
        <ecNumber evidence="3">5.3.1.9</ecNumber>
    </recommendedName>
</protein>
<dbReference type="EC" id="5.3.1.9" evidence="3"/>
<dbReference type="GO" id="GO:0006096">
    <property type="term" value="P:glycolytic process"/>
    <property type="evidence" value="ECO:0007669"/>
    <property type="project" value="UniProtKB-UniPathway"/>
</dbReference>
<name>A0A1F6VHA9_9BACT</name>
<evidence type="ECO:0000256" key="5">
    <source>
        <dbReference type="ARBA" id="ARBA00023152"/>
    </source>
</evidence>
<dbReference type="GO" id="GO:0005737">
    <property type="term" value="C:cytoplasm"/>
    <property type="evidence" value="ECO:0007669"/>
    <property type="project" value="InterPro"/>
</dbReference>
<keyword evidence="4" id="KW-0312">Gluconeogenesis</keyword>
<evidence type="ECO:0000313" key="8">
    <source>
        <dbReference type="EMBL" id="OGI68956.1"/>
    </source>
</evidence>
<dbReference type="Proteomes" id="UP000178059">
    <property type="component" value="Unassembled WGS sequence"/>
</dbReference>
<comment type="caution">
    <text evidence="8">The sequence shown here is derived from an EMBL/GenBank/DDBJ whole genome shotgun (WGS) entry which is preliminary data.</text>
</comment>
<evidence type="ECO:0000256" key="1">
    <source>
        <dbReference type="ARBA" id="ARBA00004926"/>
    </source>
</evidence>
<accession>A0A1F6VHA9</accession>
<comment type="catalytic activity">
    <reaction evidence="6">
        <text>alpha-D-glucose 6-phosphate = beta-D-fructose 6-phosphate</text>
        <dbReference type="Rhea" id="RHEA:11816"/>
        <dbReference type="ChEBI" id="CHEBI:57634"/>
        <dbReference type="ChEBI" id="CHEBI:58225"/>
        <dbReference type="EC" id="5.3.1.9"/>
    </reaction>
</comment>
<dbReference type="Gene3D" id="2.60.120.10">
    <property type="entry name" value="Jelly Rolls"/>
    <property type="match status" value="1"/>
</dbReference>
<evidence type="ECO:0000256" key="6">
    <source>
        <dbReference type="ARBA" id="ARBA00029321"/>
    </source>
</evidence>
<dbReference type="STRING" id="1801743.A2824_02840"/>
<comment type="similarity">
    <text evidence="2">Belongs to the archaeal-type GPI family.</text>
</comment>
<dbReference type="UniPathway" id="UPA00109">
    <property type="reaction ID" value="UER00181"/>
</dbReference>
<sequence>MRQVFALRTHEEIKEVLLDETAGGPDIHYYMIRGGREKGNVTVLESGLAGGEYIKTYGHYHVGKIDETYKILSGEGIIIMQTRHLGKNGKPIDDEIETFKAVNVKTGDSVAIPAEAGHLLINTGKKWLITLDDSPVNFDEKKAASFPGHADYEPFKKLRGAAYYIVEKNGKPYFIKNPRYKSAPPAEELYA</sequence>
<dbReference type="InterPro" id="IPR014710">
    <property type="entry name" value="RmlC-like_jellyroll"/>
</dbReference>
<dbReference type="EMBL" id="MFTT01000036">
    <property type="protein sequence ID" value="OGI68956.1"/>
    <property type="molecule type" value="Genomic_DNA"/>
</dbReference>
<evidence type="ECO:0000256" key="4">
    <source>
        <dbReference type="ARBA" id="ARBA00022432"/>
    </source>
</evidence>
<comment type="pathway">
    <text evidence="1">Carbohydrate degradation; glycolysis; D-glyceraldehyde 3-phosphate and glycerone phosphate from D-glucose: step 2/4.</text>
</comment>
<dbReference type="GO" id="GO:0006094">
    <property type="term" value="P:gluconeogenesis"/>
    <property type="evidence" value="ECO:0007669"/>
    <property type="project" value="UniProtKB-KW"/>
</dbReference>
<dbReference type="InterPro" id="IPR010551">
    <property type="entry name" value="G6P_isomerase_prok"/>
</dbReference>
<dbReference type="GO" id="GO:0004347">
    <property type="term" value="F:glucose-6-phosphate isomerase activity"/>
    <property type="evidence" value="ECO:0007669"/>
    <property type="project" value="UniProtKB-EC"/>
</dbReference>
<evidence type="ECO:0000259" key="7">
    <source>
        <dbReference type="Pfam" id="PF06560"/>
    </source>
</evidence>
<proteinExistence type="inferred from homology"/>
<evidence type="ECO:0000256" key="3">
    <source>
        <dbReference type="ARBA" id="ARBA00011952"/>
    </source>
</evidence>
<dbReference type="InterPro" id="IPR011051">
    <property type="entry name" value="RmlC_Cupin_sf"/>
</dbReference>
<gene>
    <name evidence="8" type="ORF">A2824_02840</name>
</gene>
<feature type="domain" description="Glucose-6-phosphate isomerase prokaryote" evidence="7">
    <location>
        <begin position="40"/>
        <end position="171"/>
    </location>
</feature>
<dbReference type="SUPFAM" id="SSF51182">
    <property type="entry name" value="RmlC-like cupins"/>
    <property type="match status" value="1"/>
</dbReference>
<evidence type="ECO:0000313" key="9">
    <source>
        <dbReference type="Proteomes" id="UP000178059"/>
    </source>
</evidence>
<keyword evidence="5" id="KW-0324">Glycolysis</keyword>